<sequence length="397" mass="43409">MFTRRGFLAAFSAAAAGFSVSFSSAAAPKANALAADTAPISLRTMGSFFFGGTVAKLENGETFHGDHGYAQYYIAANSRSLPIVMWHGIGQSGKTYESTPDGREGYQALLPRHDWSVYIVDQPRRGRAGYTMAKSEGPTIPTTARESGVWSAFRNGDWKAPEAPTIYSGSQFPLSGAAVDQFFRQQTPDTGEEPLTAEYRAFIGRTGAALFDRIGDGILMTHSNSGQYGWEIAMASPHVKAVVAYEPGACAFPEEEPPAPVEAATELVASRMFPRMVPMQKWQALTKVPILIVFGDYIKDKPSEVFNEDVWRIARERARQFVELVNRHGGDATLVELPKLGIRGNTHAAFADRNNLEVLAQLEGWLHEKGLDGRASPHLGPKPVEMPMTIPLETREN</sequence>
<dbReference type="RefSeq" id="WP_205102206.1">
    <property type="nucleotide sequence ID" value="NZ_JACJJC010000005.1"/>
</dbReference>
<proteinExistence type="predicted"/>
<evidence type="ECO:0000313" key="3">
    <source>
        <dbReference type="EMBL" id="MBM6703731.1"/>
    </source>
</evidence>
<dbReference type="Proteomes" id="UP000715095">
    <property type="component" value="Unassembled WGS sequence"/>
</dbReference>
<dbReference type="InterPro" id="IPR006311">
    <property type="entry name" value="TAT_signal"/>
</dbReference>
<keyword evidence="4" id="KW-1185">Reference proteome</keyword>
<dbReference type="EMBL" id="JACJJC010000005">
    <property type="protein sequence ID" value="MBM6703731.1"/>
    <property type="molecule type" value="Genomic_DNA"/>
</dbReference>
<feature type="chain" id="PRO_5047407749" evidence="2">
    <location>
        <begin position="27"/>
        <end position="397"/>
    </location>
</feature>
<gene>
    <name evidence="3" type="ORF">H6A60_04415</name>
</gene>
<evidence type="ECO:0000256" key="2">
    <source>
        <dbReference type="SAM" id="SignalP"/>
    </source>
</evidence>
<feature type="region of interest" description="Disordered" evidence="1">
    <location>
        <begin position="373"/>
        <end position="397"/>
    </location>
</feature>
<dbReference type="Gene3D" id="3.40.50.1820">
    <property type="entry name" value="alpha/beta hydrolase"/>
    <property type="match status" value="1"/>
</dbReference>
<dbReference type="CDD" id="cd12810">
    <property type="entry name" value="Esterase_713_like-3"/>
    <property type="match status" value="1"/>
</dbReference>
<protein>
    <submittedName>
        <fullName evidence="3">Alpha/beta fold hydrolase</fullName>
    </submittedName>
</protein>
<organism evidence="3 4">
    <name type="scientific">Sutterella massiliensis</name>
    <dbReference type="NCBI Taxonomy" id="1816689"/>
    <lineage>
        <taxon>Bacteria</taxon>
        <taxon>Pseudomonadati</taxon>
        <taxon>Pseudomonadota</taxon>
        <taxon>Betaproteobacteria</taxon>
        <taxon>Burkholderiales</taxon>
        <taxon>Sutterellaceae</taxon>
        <taxon>Sutterella</taxon>
    </lineage>
</organism>
<dbReference type="SUPFAM" id="SSF53474">
    <property type="entry name" value="alpha/beta-Hydrolases"/>
    <property type="match status" value="1"/>
</dbReference>
<evidence type="ECO:0000313" key="4">
    <source>
        <dbReference type="Proteomes" id="UP000715095"/>
    </source>
</evidence>
<dbReference type="GO" id="GO:0016787">
    <property type="term" value="F:hydrolase activity"/>
    <property type="evidence" value="ECO:0007669"/>
    <property type="project" value="UniProtKB-KW"/>
</dbReference>
<keyword evidence="3" id="KW-0378">Hydrolase</keyword>
<reference evidence="3 4" key="1">
    <citation type="journal article" date="2021" name="Sci. Rep.">
        <title>The distribution of antibiotic resistance genes in chicken gut microbiota commensals.</title>
        <authorList>
            <person name="Juricova H."/>
            <person name="Matiasovicova J."/>
            <person name="Kubasova T."/>
            <person name="Cejkova D."/>
            <person name="Rychlik I."/>
        </authorList>
    </citation>
    <scope>NUCLEOTIDE SEQUENCE [LARGE SCALE GENOMIC DNA]</scope>
    <source>
        <strain evidence="3 4">An829</strain>
    </source>
</reference>
<dbReference type="PANTHER" id="PTHR43194">
    <property type="entry name" value="HYDROLASE ALPHA/BETA FOLD FAMILY"/>
    <property type="match status" value="1"/>
</dbReference>
<dbReference type="PANTHER" id="PTHR43194:SF5">
    <property type="entry name" value="PIMELOYL-[ACYL-CARRIER PROTEIN] METHYL ESTER ESTERASE"/>
    <property type="match status" value="1"/>
</dbReference>
<evidence type="ECO:0000256" key="1">
    <source>
        <dbReference type="SAM" id="MobiDB-lite"/>
    </source>
</evidence>
<dbReference type="InterPro" id="IPR029058">
    <property type="entry name" value="AB_hydrolase_fold"/>
</dbReference>
<name>A0ABS2DQW0_9BURK</name>
<dbReference type="PROSITE" id="PS51318">
    <property type="entry name" value="TAT"/>
    <property type="match status" value="1"/>
</dbReference>
<feature type="signal peptide" evidence="2">
    <location>
        <begin position="1"/>
        <end position="26"/>
    </location>
</feature>
<dbReference type="InterPro" id="IPR050228">
    <property type="entry name" value="Carboxylesterase_BioH"/>
</dbReference>
<accession>A0ABS2DQW0</accession>
<keyword evidence="2" id="KW-0732">Signal</keyword>
<comment type="caution">
    <text evidence="3">The sequence shown here is derived from an EMBL/GenBank/DDBJ whole genome shotgun (WGS) entry which is preliminary data.</text>
</comment>